<comment type="caution">
    <text evidence="1">The sequence shown here is derived from an EMBL/GenBank/DDBJ whole genome shotgun (WGS) entry which is preliminary data.</text>
</comment>
<accession>A0A069PU16</accession>
<organism evidence="1 2">
    <name type="scientific">Caballeronia glathei</name>
    <dbReference type="NCBI Taxonomy" id="60547"/>
    <lineage>
        <taxon>Bacteria</taxon>
        <taxon>Pseudomonadati</taxon>
        <taxon>Pseudomonadota</taxon>
        <taxon>Betaproteobacteria</taxon>
        <taxon>Burkholderiales</taxon>
        <taxon>Burkholderiaceae</taxon>
        <taxon>Caballeronia</taxon>
    </lineage>
</organism>
<evidence type="ECO:0000313" key="2">
    <source>
        <dbReference type="Proteomes" id="UP000027466"/>
    </source>
</evidence>
<dbReference type="Proteomes" id="UP000027466">
    <property type="component" value="Unassembled WGS sequence"/>
</dbReference>
<dbReference type="RefSeq" id="WP_035941850.1">
    <property type="nucleotide sequence ID" value="NZ_CADFFX010000025.1"/>
</dbReference>
<proteinExistence type="predicted"/>
<keyword evidence="2" id="KW-1185">Reference proteome</keyword>
<evidence type="ECO:0000313" key="1">
    <source>
        <dbReference type="EMBL" id="KDR40786.1"/>
    </source>
</evidence>
<dbReference type="AlphaFoldDB" id="A0A069PU16"/>
<protein>
    <submittedName>
        <fullName evidence="1">Uncharacterized protein</fullName>
    </submittedName>
</protein>
<reference evidence="1 2" key="1">
    <citation type="submission" date="2014-03" db="EMBL/GenBank/DDBJ databases">
        <title>Draft Genome Sequences of Four Burkholderia Strains.</title>
        <authorList>
            <person name="Liu X.Y."/>
            <person name="Li C.X."/>
            <person name="Xu J.H."/>
        </authorList>
    </citation>
    <scope>NUCLEOTIDE SEQUENCE [LARGE SCALE GENOMIC DNA]</scope>
    <source>
        <strain evidence="1 2">DSM 50014</strain>
    </source>
</reference>
<name>A0A069PU16_9BURK</name>
<gene>
    <name evidence="1" type="ORF">BG61_22575</name>
</gene>
<sequence length="168" mass="18916">MDSNSLFLQRATAQGPDWHVSYPALAMASSTESIDERRKQIVVAAADDTNLRMVFFSSLGAILDFQAAWIELDSSARAWLAFTTRWNRWWLPDAETLGAIELKAQAPTDVRLAHRTIDGGPTNTSAFRRYLDVVEQHYRRDELIARVLFPRSGELMQPLNAALDIAIP</sequence>
<dbReference type="EMBL" id="JFHC01000035">
    <property type="protein sequence ID" value="KDR40786.1"/>
    <property type="molecule type" value="Genomic_DNA"/>
</dbReference>